<sequence>MIKDDSDPDIDVFHSPVKDIDGKYFTIGVFTKPEGPPSLITSDIDGKDHVRVFLTQDSATTFTSSSKSGLQLIGWDSLVPLALQMESCSTKIPFIYLEQAGDGVTKFESVSIDDLLK</sequence>
<dbReference type="KEGG" id="fmr:Fuma_00797"/>
<organism evidence="1 2">
    <name type="scientific">Fuerstiella marisgermanici</name>
    <dbReference type="NCBI Taxonomy" id="1891926"/>
    <lineage>
        <taxon>Bacteria</taxon>
        <taxon>Pseudomonadati</taxon>
        <taxon>Planctomycetota</taxon>
        <taxon>Planctomycetia</taxon>
        <taxon>Planctomycetales</taxon>
        <taxon>Planctomycetaceae</taxon>
        <taxon>Fuerstiella</taxon>
    </lineage>
</organism>
<keyword evidence="2" id="KW-1185">Reference proteome</keyword>
<dbReference type="EMBL" id="CP017641">
    <property type="protein sequence ID" value="APZ91211.1"/>
    <property type="molecule type" value="Genomic_DNA"/>
</dbReference>
<name>A0A1P8WAY9_9PLAN</name>
<accession>A0A1P8WAY9</accession>
<dbReference type="Proteomes" id="UP000187735">
    <property type="component" value="Chromosome"/>
</dbReference>
<reference evidence="1 2" key="1">
    <citation type="journal article" date="2016" name="Front. Microbiol.">
        <title>Fuerstia marisgermanicae gen. nov., sp. nov., an Unusual Member of the Phylum Planctomycetes from the German Wadden Sea.</title>
        <authorList>
            <person name="Kohn T."/>
            <person name="Heuer A."/>
            <person name="Jogler M."/>
            <person name="Vollmers J."/>
            <person name="Boedeker C."/>
            <person name="Bunk B."/>
            <person name="Rast P."/>
            <person name="Borchert D."/>
            <person name="Glockner I."/>
            <person name="Freese H.M."/>
            <person name="Klenk H.P."/>
            <person name="Overmann J."/>
            <person name="Kaster A.K."/>
            <person name="Rohde M."/>
            <person name="Wiegand S."/>
            <person name="Jogler C."/>
        </authorList>
    </citation>
    <scope>NUCLEOTIDE SEQUENCE [LARGE SCALE GENOMIC DNA]</scope>
    <source>
        <strain evidence="1 2">NH11</strain>
    </source>
</reference>
<proteinExistence type="predicted"/>
<gene>
    <name evidence="1" type="ORF">Fuma_00797</name>
</gene>
<evidence type="ECO:0000313" key="1">
    <source>
        <dbReference type="EMBL" id="APZ91211.1"/>
    </source>
</evidence>
<protein>
    <submittedName>
        <fullName evidence="1">Uncharacterized protein</fullName>
    </submittedName>
</protein>
<dbReference type="AlphaFoldDB" id="A0A1P8WAY9"/>
<evidence type="ECO:0000313" key="2">
    <source>
        <dbReference type="Proteomes" id="UP000187735"/>
    </source>
</evidence>